<protein>
    <submittedName>
        <fullName evidence="1">DUF4843 domain-containing protein</fullName>
    </submittedName>
</protein>
<dbReference type="EMBL" id="JBHUPB010000010">
    <property type="protein sequence ID" value="MFD2968773.1"/>
    <property type="molecule type" value="Genomic_DNA"/>
</dbReference>
<organism evidence="1 2">
    <name type="scientific">Sphingobacterium bambusae</name>
    <dbReference type="NCBI Taxonomy" id="662858"/>
    <lineage>
        <taxon>Bacteria</taxon>
        <taxon>Pseudomonadati</taxon>
        <taxon>Bacteroidota</taxon>
        <taxon>Sphingobacteriia</taxon>
        <taxon>Sphingobacteriales</taxon>
        <taxon>Sphingobacteriaceae</taxon>
        <taxon>Sphingobacterium</taxon>
    </lineage>
</organism>
<gene>
    <name evidence="1" type="ORF">ACFS7Y_15350</name>
</gene>
<dbReference type="Proteomes" id="UP001597525">
    <property type="component" value="Unassembled WGS sequence"/>
</dbReference>
<evidence type="ECO:0000313" key="1">
    <source>
        <dbReference type="EMBL" id="MFD2968773.1"/>
    </source>
</evidence>
<comment type="caution">
    <text evidence="1">The sequence shown here is derived from an EMBL/GenBank/DDBJ whole genome shotgun (WGS) entry which is preliminary data.</text>
</comment>
<dbReference type="RefSeq" id="WP_320184959.1">
    <property type="nucleotide sequence ID" value="NZ_CP138332.1"/>
</dbReference>
<sequence length="205" mass="23839">MSYDSKDSIFFVNRSLLYTFYGMSDESNVDTIDIPLQLLGRLADHDRTINVVVDSTLFAVEGKDFEILPIVLPKDSSTTMMKILVHRNEQMRDDAFITWLRLVDSEDINAAKLSREQFELSFSDKIEKPDWWDDAFQYQPFTVLRMQFYLDVIGSMENPKGPNNENNLEKLAYVKFRLNLALAEYFKEHGVHFVDENGDTVSWGQ</sequence>
<name>A0ABW6BJM0_9SPHI</name>
<keyword evidence="2" id="KW-1185">Reference proteome</keyword>
<dbReference type="Pfam" id="PF16132">
    <property type="entry name" value="DUF4843"/>
    <property type="match status" value="1"/>
</dbReference>
<evidence type="ECO:0000313" key="2">
    <source>
        <dbReference type="Proteomes" id="UP001597525"/>
    </source>
</evidence>
<dbReference type="InterPro" id="IPR032299">
    <property type="entry name" value="DUF4843"/>
</dbReference>
<reference evidence="2" key="1">
    <citation type="journal article" date="2019" name="Int. J. Syst. Evol. Microbiol.">
        <title>The Global Catalogue of Microorganisms (GCM) 10K type strain sequencing project: providing services to taxonomists for standard genome sequencing and annotation.</title>
        <authorList>
            <consortium name="The Broad Institute Genomics Platform"/>
            <consortium name="The Broad Institute Genome Sequencing Center for Infectious Disease"/>
            <person name="Wu L."/>
            <person name="Ma J."/>
        </authorList>
    </citation>
    <scope>NUCLEOTIDE SEQUENCE [LARGE SCALE GENOMIC DNA]</scope>
    <source>
        <strain evidence="2">KCTC 22814</strain>
    </source>
</reference>
<accession>A0ABW6BJM0</accession>
<proteinExistence type="predicted"/>